<proteinExistence type="predicted"/>
<dbReference type="Proteomes" id="UP001198901">
    <property type="component" value="Unassembled WGS sequence"/>
</dbReference>
<evidence type="ECO:0000313" key="2">
    <source>
        <dbReference type="Proteomes" id="UP001198901"/>
    </source>
</evidence>
<protein>
    <recommendedName>
        <fullName evidence="3">Periplasmic heavy metal sensor</fullName>
    </recommendedName>
</protein>
<comment type="caution">
    <text evidence="1">The sequence shown here is derived from an EMBL/GenBank/DDBJ whole genome shotgun (WGS) entry which is preliminary data.</text>
</comment>
<keyword evidence="2" id="KW-1185">Reference proteome</keyword>
<name>A0ABS7XTW6_9FLAO</name>
<dbReference type="RefSeq" id="WP_224530476.1">
    <property type="nucleotide sequence ID" value="NZ_JAIUJR010000009.1"/>
</dbReference>
<reference evidence="2" key="1">
    <citation type="submission" date="2023-07" db="EMBL/GenBank/DDBJ databases">
        <authorList>
            <person name="Yue Y."/>
        </authorList>
    </citation>
    <scope>NUCLEOTIDE SEQUENCE [LARGE SCALE GENOMIC DNA]</scope>
    <source>
        <strain evidence="2">D23</strain>
    </source>
</reference>
<evidence type="ECO:0000313" key="1">
    <source>
        <dbReference type="EMBL" id="MCA0133472.1"/>
    </source>
</evidence>
<sequence length="152" mass="18224">MKKLLFIVLTLVLSTNVYSQVRRDRMGNPQVRREPTEQEIEKRQRMIEERKQEYITNFLTTLEADEFQKEIIRQNLNSFYDAKVALLKTPFEHSFDRENAIKQLEKSHFKELKSLISESDMLKIEDMISGEFDEKAVVKEKKKKKKRKRKGQ</sequence>
<gene>
    <name evidence="1" type="ORF">LBU54_12825</name>
</gene>
<organism evidence="1 2">
    <name type="scientific">Winogradskyella alexanderae</name>
    <dbReference type="NCBI Taxonomy" id="2877123"/>
    <lineage>
        <taxon>Bacteria</taxon>
        <taxon>Pseudomonadati</taxon>
        <taxon>Bacteroidota</taxon>
        <taxon>Flavobacteriia</taxon>
        <taxon>Flavobacteriales</taxon>
        <taxon>Flavobacteriaceae</taxon>
        <taxon>Winogradskyella</taxon>
    </lineage>
</organism>
<accession>A0ABS7XTW6</accession>
<dbReference type="EMBL" id="JAIUJR010000009">
    <property type="protein sequence ID" value="MCA0133472.1"/>
    <property type="molecule type" value="Genomic_DNA"/>
</dbReference>
<evidence type="ECO:0008006" key="3">
    <source>
        <dbReference type="Google" id="ProtNLM"/>
    </source>
</evidence>